<feature type="compositionally biased region" description="Low complexity" evidence="1">
    <location>
        <begin position="63"/>
        <end position="84"/>
    </location>
</feature>
<feature type="compositionally biased region" description="Low complexity" evidence="1">
    <location>
        <begin position="182"/>
        <end position="197"/>
    </location>
</feature>
<gene>
    <name evidence="2" type="ORF">C8Q71DRAFT_750150</name>
</gene>
<evidence type="ECO:0000256" key="1">
    <source>
        <dbReference type="SAM" id="MobiDB-lite"/>
    </source>
</evidence>
<protein>
    <submittedName>
        <fullName evidence="2">Uncharacterized protein</fullName>
    </submittedName>
</protein>
<dbReference type="RefSeq" id="XP_047780158.1">
    <property type="nucleotide sequence ID" value="XM_047923246.1"/>
</dbReference>
<feature type="region of interest" description="Disordered" evidence="1">
    <location>
        <begin position="182"/>
        <end position="218"/>
    </location>
</feature>
<sequence>MYSSPSYGSPPAELSNNPFIDHPANALNRYPDINAVENPTGLSVQHAQWAQQPGTSYAPNPTGYQGQMYSGGYQQPQLGPQQTGWNPGAGYGQQQGYASPVQSQQSSGFQPTSSFGQQLASHVNGAYTGLPQQQQQQQQQQPQYGGYPAGQPSQFGAGYQPGYTQPQQTSSYLAEFDPYAQGGAQQQSPYGGAPAQGPAGGAQGGVRPPHPREYVQQHKQELEGWDTYAWKQIQNSFDALKEAWGQRKHEVEGRARSIGGAGLFGGGMGYGGYYGGPQQEATRLEQLAKQAESNFDSVAASSFQMHEVFTGYRQSGDLASKRRVREAINAALVSLPDWPPQTF</sequence>
<feature type="compositionally biased region" description="Low complexity" evidence="1">
    <location>
        <begin position="129"/>
        <end position="154"/>
    </location>
</feature>
<comment type="caution">
    <text evidence="2">The sequence shown here is derived from an EMBL/GenBank/DDBJ whole genome shotgun (WGS) entry which is preliminary data.</text>
</comment>
<name>A0ABQ8KJZ0_9APHY</name>
<accession>A0ABQ8KJZ0</accession>
<feature type="region of interest" description="Disordered" evidence="1">
    <location>
        <begin position="48"/>
        <end position="166"/>
    </location>
</feature>
<feature type="compositionally biased region" description="Polar residues" evidence="1">
    <location>
        <begin position="100"/>
        <end position="121"/>
    </location>
</feature>
<keyword evidence="3" id="KW-1185">Reference proteome</keyword>
<feature type="compositionally biased region" description="Polar residues" evidence="1">
    <location>
        <begin position="48"/>
        <end position="59"/>
    </location>
</feature>
<dbReference type="EMBL" id="JADCUA010000007">
    <property type="protein sequence ID" value="KAH9838243.1"/>
    <property type="molecule type" value="Genomic_DNA"/>
</dbReference>
<evidence type="ECO:0000313" key="3">
    <source>
        <dbReference type="Proteomes" id="UP000814176"/>
    </source>
</evidence>
<reference evidence="2 3" key="1">
    <citation type="journal article" date="2021" name="Environ. Microbiol.">
        <title>Gene family expansions and transcriptome signatures uncover fungal adaptations to wood decay.</title>
        <authorList>
            <person name="Hage H."/>
            <person name="Miyauchi S."/>
            <person name="Viragh M."/>
            <person name="Drula E."/>
            <person name="Min B."/>
            <person name="Chaduli D."/>
            <person name="Navarro D."/>
            <person name="Favel A."/>
            <person name="Norest M."/>
            <person name="Lesage-Meessen L."/>
            <person name="Balint B."/>
            <person name="Merenyi Z."/>
            <person name="de Eugenio L."/>
            <person name="Morin E."/>
            <person name="Martinez A.T."/>
            <person name="Baldrian P."/>
            <person name="Stursova M."/>
            <person name="Martinez M.J."/>
            <person name="Novotny C."/>
            <person name="Magnuson J.K."/>
            <person name="Spatafora J.W."/>
            <person name="Maurice S."/>
            <person name="Pangilinan J."/>
            <person name="Andreopoulos W."/>
            <person name="LaButti K."/>
            <person name="Hundley H."/>
            <person name="Na H."/>
            <person name="Kuo A."/>
            <person name="Barry K."/>
            <person name="Lipzen A."/>
            <person name="Henrissat B."/>
            <person name="Riley R."/>
            <person name="Ahrendt S."/>
            <person name="Nagy L.G."/>
            <person name="Grigoriev I.V."/>
            <person name="Martin F."/>
            <person name="Rosso M.N."/>
        </authorList>
    </citation>
    <scope>NUCLEOTIDE SEQUENCE [LARGE SCALE GENOMIC DNA]</scope>
    <source>
        <strain evidence="2 3">CIRM-BRFM 1785</strain>
    </source>
</reference>
<dbReference type="Proteomes" id="UP000814176">
    <property type="component" value="Unassembled WGS sequence"/>
</dbReference>
<proteinExistence type="predicted"/>
<feature type="region of interest" description="Disordered" evidence="1">
    <location>
        <begin position="1"/>
        <end position="20"/>
    </location>
</feature>
<dbReference type="GeneID" id="72003978"/>
<evidence type="ECO:0000313" key="2">
    <source>
        <dbReference type="EMBL" id="KAH9838243.1"/>
    </source>
</evidence>
<organism evidence="2 3">
    <name type="scientific">Rhodofomes roseus</name>
    <dbReference type="NCBI Taxonomy" id="34475"/>
    <lineage>
        <taxon>Eukaryota</taxon>
        <taxon>Fungi</taxon>
        <taxon>Dikarya</taxon>
        <taxon>Basidiomycota</taxon>
        <taxon>Agaricomycotina</taxon>
        <taxon>Agaricomycetes</taxon>
        <taxon>Polyporales</taxon>
        <taxon>Rhodofomes</taxon>
    </lineage>
</organism>